<gene>
    <name evidence="3" type="ORF">G9U52_36715</name>
</gene>
<sequence length="212" mass="23947">MNNEPNEGIRVLALSVSVVFSLFFCIVAFLMSNSMLIAFDMAMIAFIQGLEHPFLTSIMKAFTTMGSFRVMTIIALGAIYFLYKRLHHRMELLLFTGVIIGSSLLNILLKMLFQRERPSLHLLIQETGYSFPSGHSMSAFSLYATLAFLLWRHVPTRSGRTWLVIGGSITILFIGISRIYLGVHYPSDVVGAYFASGFWVALSIWCFLYFKA</sequence>
<keyword evidence="1" id="KW-1133">Transmembrane helix</keyword>
<feature type="transmembrane region" description="Helical" evidence="1">
    <location>
        <begin position="61"/>
        <end position="83"/>
    </location>
</feature>
<feature type="transmembrane region" description="Helical" evidence="1">
    <location>
        <begin position="92"/>
        <end position="113"/>
    </location>
</feature>
<protein>
    <submittedName>
        <fullName evidence="3">Phosphatase PAP2 family protein</fullName>
    </submittedName>
</protein>
<accession>A0ABX0JI54</accession>
<dbReference type="SMART" id="SM00014">
    <property type="entry name" value="acidPPc"/>
    <property type="match status" value="1"/>
</dbReference>
<proteinExistence type="predicted"/>
<dbReference type="EMBL" id="JAAOIW010000029">
    <property type="protein sequence ID" value="NHN35268.1"/>
    <property type="molecule type" value="Genomic_DNA"/>
</dbReference>
<organism evidence="3 4">
    <name type="scientific">Paenibacillus agricola</name>
    <dbReference type="NCBI Taxonomy" id="2716264"/>
    <lineage>
        <taxon>Bacteria</taxon>
        <taxon>Bacillati</taxon>
        <taxon>Bacillota</taxon>
        <taxon>Bacilli</taxon>
        <taxon>Bacillales</taxon>
        <taxon>Paenibacillaceae</taxon>
        <taxon>Paenibacillus</taxon>
    </lineage>
</organism>
<feature type="transmembrane region" description="Helical" evidence="1">
    <location>
        <begin position="163"/>
        <end position="183"/>
    </location>
</feature>
<dbReference type="Proteomes" id="UP001165962">
    <property type="component" value="Unassembled WGS sequence"/>
</dbReference>
<evidence type="ECO:0000313" key="3">
    <source>
        <dbReference type="EMBL" id="NHN35268.1"/>
    </source>
</evidence>
<comment type="caution">
    <text evidence="3">The sequence shown here is derived from an EMBL/GenBank/DDBJ whole genome shotgun (WGS) entry which is preliminary data.</text>
</comment>
<keyword evidence="1" id="KW-0812">Transmembrane</keyword>
<dbReference type="PANTHER" id="PTHR14969">
    <property type="entry name" value="SPHINGOSINE-1-PHOSPHATE PHOSPHOHYDROLASE"/>
    <property type="match status" value="1"/>
</dbReference>
<reference evidence="3" key="1">
    <citation type="submission" date="2020-03" db="EMBL/GenBank/DDBJ databases">
        <title>Draft sequencing of Paenibacilllus sp. S3N08.</title>
        <authorList>
            <person name="Kim D.-U."/>
        </authorList>
    </citation>
    <scope>NUCLEOTIDE SEQUENCE</scope>
    <source>
        <strain evidence="3">S3N08</strain>
    </source>
</reference>
<name>A0ABX0JI54_9BACL</name>
<dbReference type="CDD" id="cd03392">
    <property type="entry name" value="PAP2_like_2"/>
    <property type="match status" value="1"/>
</dbReference>
<keyword evidence="1" id="KW-0472">Membrane</keyword>
<dbReference type="InterPro" id="IPR036938">
    <property type="entry name" value="PAP2/HPO_sf"/>
</dbReference>
<feature type="transmembrane region" description="Helical" evidence="1">
    <location>
        <begin position="189"/>
        <end position="210"/>
    </location>
</feature>
<feature type="transmembrane region" description="Helical" evidence="1">
    <location>
        <begin position="133"/>
        <end position="151"/>
    </location>
</feature>
<keyword evidence="4" id="KW-1185">Reference proteome</keyword>
<evidence type="ECO:0000259" key="2">
    <source>
        <dbReference type="SMART" id="SM00014"/>
    </source>
</evidence>
<evidence type="ECO:0000256" key="1">
    <source>
        <dbReference type="SAM" id="Phobius"/>
    </source>
</evidence>
<dbReference type="InterPro" id="IPR000326">
    <property type="entry name" value="PAP2/HPO"/>
</dbReference>
<dbReference type="Gene3D" id="1.20.144.10">
    <property type="entry name" value="Phosphatidic acid phosphatase type 2/haloperoxidase"/>
    <property type="match status" value="2"/>
</dbReference>
<dbReference type="PANTHER" id="PTHR14969:SF13">
    <property type="entry name" value="AT30094P"/>
    <property type="match status" value="1"/>
</dbReference>
<feature type="transmembrane region" description="Helical" evidence="1">
    <location>
        <begin position="12"/>
        <end position="30"/>
    </location>
</feature>
<evidence type="ECO:0000313" key="4">
    <source>
        <dbReference type="Proteomes" id="UP001165962"/>
    </source>
</evidence>
<dbReference type="Pfam" id="PF01569">
    <property type="entry name" value="PAP2"/>
    <property type="match status" value="1"/>
</dbReference>
<feature type="domain" description="Phosphatidic acid phosphatase type 2/haloperoxidase" evidence="2">
    <location>
        <begin position="92"/>
        <end position="204"/>
    </location>
</feature>
<dbReference type="SUPFAM" id="SSF48317">
    <property type="entry name" value="Acid phosphatase/Vanadium-dependent haloperoxidase"/>
    <property type="match status" value="1"/>
</dbReference>